<sequence>MMVIAFQLTGVILNLKIRAEKTTFMILIVFFIVLRRQFSNYRLVVEILDRKLERPFLESMLPFLDIILIVITVMCYNKTQMNQKTVSTLINAILTVFSVMVSKLKP</sequence>
<dbReference type="HOGENOM" id="CLU_2225637_0_0_1"/>
<proteinExistence type="predicted"/>
<evidence type="ECO:0000313" key="2">
    <source>
        <dbReference type="EMBL" id="EFO83298.1"/>
    </source>
</evidence>
<evidence type="ECO:0000256" key="1">
    <source>
        <dbReference type="SAM" id="Phobius"/>
    </source>
</evidence>
<keyword evidence="3" id="KW-1185">Reference proteome</keyword>
<dbReference type="AlphaFoldDB" id="E3N198"/>
<dbReference type="EMBL" id="DS268508">
    <property type="protein sequence ID" value="EFO83298.1"/>
    <property type="molecule type" value="Genomic_DNA"/>
</dbReference>
<feature type="transmembrane region" description="Helical" evidence="1">
    <location>
        <begin position="59"/>
        <end position="76"/>
    </location>
</feature>
<accession>E3N198</accession>
<dbReference type="InParanoid" id="E3N198"/>
<reference evidence="2" key="1">
    <citation type="submission" date="2007-07" db="EMBL/GenBank/DDBJ databases">
        <title>PCAP assembly of the Caenorhabditis remanei genome.</title>
        <authorList>
            <consortium name="The Caenorhabditis remanei Sequencing Consortium"/>
            <person name="Wilson R.K."/>
        </authorList>
    </citation>
    <scope>NUCLEOTIDE SEQUENCE [LARGE SCALE GENOMIC DNA]</scope>
    <source>
        <strain evidence="2">PB4641</strain>
    </source>
</reference>
<evidence type="ECO:0000313" key="3">
    <source>
        <dbReference type="Proteomes" id="UP000008281"/>
    </source>
</evidence>
<organism evidence="3">
    <name type="scientific">Caenorhabditis remanei</name>
    <name type="common">Caenorhabditis vulgaris</name>
    <dbReference type="NCBI Taxonomy" id="31234"/>
    <lineage>
        <taxon>Eukaryota</taxon>
        <taxon>Metazoa</taxon>
        <taxon>Ecdysozoa</taxon>
        <taxon>Nematoda</taxon>
        <taxon>Chromadorea</taxon>
        <taxon>Rhabditida</taxon>
        <taxon>Rhabditina</taxon>
        <taxon>Rhabditomorpha</taxon>
        <taxon>Rhabditoidea</taxon>
        <taxon>Rhabditidae</taxon>
        <taxon>Peloderinae</taxon>
        <taxon>Caenorhabditis</taxon>
    </lineage>
</organism>
<keyword evidence="1" id="KW-0812">Transmembrane</keyword>
<feature type="transmembrane region" description="Helical" evidence="1">
    <location>
        <begin position="21"/>
        <end position="39"/>
    </location>
</feature>
<dbReference type="Proteomes" id="UP000008281">
    <property type="component" value="Unassembled WGS sequence"/>
</dbReference>
<protein>
    <submittedName>
        <fullName evidence="2">Uncharacterized protein</fullName>
    </submittedName>
</protein>
<name>E3N198_CAERE</name>
<keyword evidence="1" id="KW-0472">Membrane</keyword>
<keyword evidence="1" id="KW-1133">Transmembrane helix</keyword>
<gene>
    <name evidence="2" type="ORF">CRE_13612</name>
</gene>